<dbReference type="InterPro" id="IPR037518">
    <property type="entry name" value="MPN"/>
</dbReference>
<dbReference type="GO" id="GO:0061578">
    <property type="term" value="F:K63-linked deubiquitinase activity"/>
    <property type="evidence" value="ECO:0007669"/>
    <property type="project" value="InterPro"/>
</dbReference>
<dbReference type="EMBL" id="FN649729">
    <property type="protein sequence ID" value="CBN78694.1"/>
    <property type="molecule type" value="Genomic_DNA"/>
</dbReference>
<organism evidence="11 12">
    <name type="scientific">Ectocarpus siliculosus</name>
    <name type="common">Brown alga</name>
    <name type="synonym">Conferva siliculosa</name>
    <dbReference type="NCBI Taxonomy" id="2880"/>
    <lineage>
        <taxon>Eukaryota</taxon>
        <taxon>Sar</taxon>
        <taxon>Stramenopiles</taxon>
        <taxon>Ochrophyta</taxon>
        <taxon>PX clade</taxon>
        <taxon>Phaeophyceae</taxon>
        <taxon>Ectocarpales</taxon>
        <taxon>Ectocarpaceae</taxon>
        <taxon>Ectocarpus</taxon>
    </lineage>
</organism>
<dbReference type="InterPro" id="IPR044098">
    <property type="entry name" value="STAMBP/STALP-like_MPN"/>
</dbReference>
<dbReference type="Pfam" id="PF08969">
    <property type="entry name" value="USP8_dimer"/>
    <property type="match status" value="1"/>
</dbReference>
<gene>
    <name evidence="11" type="ORF">Esi_0006_0030</name>
</gene>
<evidence type="ECO:0000256" key="4">
    <source>
        <dbReference type="ARBA" id="ARBA00022723"/>
    </source>
</evidence>
<dbReference type="Gene3D" id="3.40.140.10">
    <property type="entry name" value="Cytidine Deaminase, domain 2"/>
    <property type="match status" value="1"/>
</dbReference>
<evidence type="ECO:0000256" key="2">
    <source>
        <dbReference type="ARBA" id="ARBA00010981"/>
    </source>
</evidence>
<dbReference type="PANTHER" id="PTHR12947:SF13">
    <property type="entry name" value="FI19924P1"/>
    <property type="match status" value="1"/>
</dbReference>
<dbReference type="GO" id="GO:0046872">
    <property type="term" value="F:metal ion binding"/>
    <property type="evidence" value="ECO:0007669"/>
    <property type="project" value="UniProtKB-KW"/>
</dbReference>
<dbReference type="Pfam" id="PF01398">
    <property type="entry name" value="JAB"/>
    <property type="match status" value="1"/>
</dbReference>
<accession>D8LQD0</accession>
<keyword evidence="7" id="KW-0862">Zinc</keyword>
<dbReference type="STRING" id="2880.D8LQD0"/>
<feature type="region of interest" description="Disordered" evidence="9">
    <location>
        <begin position="143"/>
        <end position="187"/>
    </location>
</feature>
<dbReference type="GO" id="GO:0140492">
    <property type="term" value="F:metal-dependent deubiquitinase activity"/>
    <property type="evidence" value="ECO:0007669"/>
    <property type="project" value="InterPro"/>
</dbReference>
<feature type="compositionally biased region" description="Polar residues" evidence="9">
    <location>
        <begin position="155"/>
        <end position="171"/>
    </location>
</feature>
<keyword evidence="6" id="KW-0378">Hydrolase</keyword>
<dbReference type="Proteomes" id="UP000002630">
    <property type="component" value="Linkage Group LG04"/>
</dbReference>
<dbReference type="GO" id="GO:0070536">
    <property type="term" value="P:protein K63-linked deubiquitination"/>
    <property type="evidence" value="ECO:0007669"/>
    <property type="project" value="InterPro"/>
</dbReference>
<evidence type="ECO:0000256" key="6">
    <source>
        <dbReference type="ARBA" id="ARBA00022801"/>
    </source>
</evidence>
<dbReference type="SMART" id="SM00232">
    <property type="entry name" value="JAB_MPN"/>
    <property type="match status" value="1"/>
</dbReference>
<dbReference type="EMBL" id="FN648818">
    <property type="protein sequence ID" value="CBN78694.1"/>
    <property type="molecule type" value="Genomic_DNA"/>
</dbReference>
<keyword evidence="5" id="KW-0833">Ubl conjugation pathway</keyword>
<keyword evidence="3" id="KW-0645">Protease</keyword>
<protein>
    <submittedName>
        <fullName evidence="11">MPN/PAD-1 domain-containing protein</fullName>
    </submittedName>
</protein>
<dbReference type="AlphaFoldDB" id="D8LQD0"/>
<feature type="domain" description="MPN" evidence="10">
    <location>
        <begin position="325"/>
        <end position="458"/>
    </location>
</feature>
<dbReference type="OrthoDB" id="3640at2759"/>
<feature type="compositionally biased region" description="Polar residues" evidence="9">
    <location>
        <begin position="302"/>
        <end position="314"/>
    </location>
</feature>
<dbReference type="SUPFAM" id="SSF102712">
    <property type="entry name" value="JAB1/MPN domain"/>
    <property type="match status" value="1"/>
</dbReference>
<evidence type="ECO:0000313" key="12">
    <source>
        <dbReference type="Proteomes" id="UP000002630"/>
    </source>
</evidence>
<evidence type="ECO:0000256" key="1">
    <source>
        <dbReference type="ARBA" id="ARBA00001947"/>
    </source>
</evidence>
<dbReference type="PANTHER" id="PTHR12947">
    <property type="entry name" value="AMSH-LIKE PROTEASE"/>
    <property type="match status" value="1"/>
</dbReference>
<dbReference type="Gene3D" id="1.20.58.80">
    <property type="entry name" value="Phosphotransferase system, lactose/cellobiose-type IIA subunit"/>
    <property type="match status" value="1"/>
</dbReference>
<keyword evidence="12" id="KW-1185">Reference proteome</keyword>
<reference evidence="11 12" key="1">
    <citation type="journal article" date="2010" name="Nature">
        <title>The Ectocarpus genome and the independent evolution of multicellularity in brown algae.</title>
        <authorList>
            <person name="Cock J.M."/>
            <person name="Sterck L."/>
            <person name="Rouze P."/>
            <person name="Scornet D."/>
            <person name="Allen A.E."/>
            <person name="Amoutzias G."/>
            <person name="Anthouard V."/>
            <person name="Artiguenave F."/>
            <person name="Aury J.M."/>
            <person name="Badger J.H."/>
            <person name="Beszteri B."/>
            <person name="Billiau K."/>
            <person name="Bonnet E."/>
            <person name="Bothwell J.H."/>
            <person name="Bowler C."/>
            <person name="Boyen C."/>
            <person name="Brownlee C."/>
            <person name="Carrano C.J."/>
            <person name="Charrier B."/>
            <person name="Cho G.Y."/>
            <person name="Coelho S.M."/>
            <person name="Collen J."/>
            <person name="Corre E."/>
            <person name="Da Silva C."/>
            <person name="Delage L."/>
            <person name="Delaroque N."/>
            <person name="Dittami S.M."/>
            <person name="Doulbeau S."/>
            <person name="Elias M."/>
            <person name="Farnham G."/>
            <person name="Gachon C.M."/>
            <person name="Gschloessl B."/>
            <person name="Heesch S."/>
            <person name="Jabbari K."/>
            <person name="Jubin C."/>
            <person name="Kawai H."/>
            <person name="Kimura K."/>
            <person name="Kloareg B."/>
            <person name="Kupper F.C."/>
            <person name="Lang D."/>
            <person name="Le Bail A."/>
            <person name="Leblanc C."/>
            <person name="Lerouge P."/>
            <person name="Lohr M."/>
            <person name="Lopez P.J."/>
            <person name="Martens C."/>
            <person name="Maumus F."/>
            <person name="Michel G."/>
            <person name="Miranda-Saavedra D."/>
            <person name="Morales J."/>
            <person name="Moreau H."/>
            <person name="Motomura T."/>
            <person name="Nagasato C."/>
            <person name="Napoli C.A."/>
            <person name="Nelson D.R."/>
            <person name="Nyvall-Collen P."/>
            <person name="Peters A.F."/>
            <person name="Pommier C."/>
            <person name="Potin P."/>
            <person name="Poulain J."/>
            <person name="Quesneville H."/>
            <person name="Read B."/>
            <person name="Rensing S.A."/>
            <person name="Ritter A."/>
            <person name="Rousvoal S."/>
            <person name="Samanta M."/>
            <person name="Samson G."/>
            <person name="Schroeder D.C."/>
            <person name="Segurens B."/>
            <person name="Strittmatter M."/>
            <person name="Tonon T."/>
            <person name="Tregear J.W."/>
            <person name="Valentin K."/>
            <person name="von Dassow P."/>
            <person name="Yamagishi T."/>
            <person name="Van de Peer Y."/>
            <person name="Wincker P."/>
        </authorList>
    </citation>
    <scope>NUCLEOTIDE SEQUENCE [LARGE SCALE GENOMIC DNA]</scope>
    <source>
        <strain evidence="12">Ec32 / CCAP1310/4</strain>
    </source>
</reference>
<keyword evidence="4" id="KW-0479">Metal-binding</keyword>
<keyword evidence="8" id="KW-0482">Metalloprotease</keyword>
<evidence type="ECO:0000256" key="5">
    <source>
        <dbReference type="ARBA" id="ARBA00022786"/>
    </source>
</evidence>
<dbReference type="CDD" id="cd08066">
    <property type="entry name" value="MPN_AMSH_like"/>
    <property type="match status" value="1"/>
</dbReference>
<sequence>MAVRGPTREALQEQCVVAPVKDAQNLRSYFHGVRQLLFQGEAYYVEGQLVQAYVYIKRFLHLALDGMPKHKKYTKDAFVNDRIWLEKERERIFPILESICKQLDDADERRIRAAATAAASAAAAENKRRGLASSGIATTTLGYSLDDLPEAPTGRPSSASESQPVGNSGMTSAVGAGAAGSQPFTPLPPLYPPPAPGMYVPSAPPPPSDFGSLYGDHGGVGGYGGPNYGGPGYGGVGAAAAAVGGAAALQDAFRNLSLDQAVITEPQRACGSIPYVHTPDLFFTPSAQLSPSSAGHYPSVPQPESQQKPPSMQPSARGFGTERKVVLPSTLVAQFEKIAKPNTDKPPYGIETCGILAGKLTHNVLEMTTLIIPKQTGTPNSVETTDETELFNYMLSNKLITLGWIHTHPKQDCFMSSVDLHTHCGYQLMLPEAVAVVYAPGDNKKRVGVFRLTQPEGMKLIQECKLKGFHQHPDDITIYEQADLTWAPVRMSIVDLR</sequence>
<dbReference type="InterPro" id="IPR015063">
    <property type="entry name" value="USP8_dimer"/>
</dbReference>
<dbReference type="eggNOG" id="KOG2880">
    <property type="taxonomic scope" value="Eukaryota"/>
</dbReference>
<feature type="region of interest" description="Disordered" evidence="9">
    <location>
        <begin position="287"/>
        <end position="318"/>
    </location>
</feature>
<evidence type="ECO:0000256" key="8">
    <source>
        <dbReference type="ARBA" id="ARBA00023049"/>
    </source>
</evidence>
<comment type="similarity">
    <text evidence="2">Belongs to the peptidase M67C family.</text>
</comment>
<name>D8LQD0_ECTSI</name>
<dbReference type="InParanoid" id="D8LQD0"/>
<dbReference type="InterPro" id="IPR000555">
    <property type="entry name" value="JAMM/MPN+_dom"/>
</dbReference>
<evidence type="ECO:0000259" key="10">
    <source>
        <dbReference type="PROSITE" id="PS50249"/>
    </source>
</evidence>
<comment type="cofactor">
    <cofactor evidence="1">
        <name>Zn(2+)</name>
        <dbReference type="ChEBI" id="CHEBI:29105"/>
    </cofactor>
</comment>
<proteinExistence type="inferred from homology"/>
<evidence type="ECO:0000256" key="9">
    <source>
        <dbReference type="SAM" id="MobiDB-lite"/>
    </source>
</evidence>
<dbReference type="GO" id="GO:0006508">
    <property type="term" value="P:proteolysis"/>
    <property type="evidence" value="ECO:0007669"/>
    <property type="project" value="UniProtKB-KW"/>
</dbReference>
<dbReference type="MEROPS" id="M67.A15"/>
<evidence type="ECO:0000313" key="11">
    <source>
        <dbReference type="EMBL" id="CBN78694.1"/>
    </source>
</evidence>
<dbReference type="PROSITE" id="PS50249">
    <property type="entry name" value="MPN"/>
    <property type="match status" value="1"/>
</dbReference>
<evidence type="ECO:0000256" key="3">
    <source>
        <dbReference type="ARBA" id="ARBA00022670"/>
    </source>
</evidence>
<evidence type="ECO:0000256" key="7">
    <source>
        <dbReference type="ARBA" id="ARBA00022833"/>
    </source>
</evidence>